<evidence type="ECO:0000313" key="2">
    <source>
        <dbReference type="EMBL" id="KAK6508627.1"/>
    </source>
</evidence>
<organism evidence="2 3">
    <name type="scientific">Arthrobotrys conoides</name>
    <dbReference type="NCBI Taxonomy" id="74498"/>
    <lineage>
        <taxon>Eukaryota</taxon>
        <taxon>Fungi</taxon>
        <taxon>Dikarya</taxon>
        <taxon>Ascomycota</taxon>
        <taxon>Pezizomycotina</taxon>
        <taxon>Orbiliomycetes</taxon>
        <taxon>Orbiliales</taxon>
        <taxon>Orbiliaceae</taxon>
        <taxon>Arthrobotrys</taxon>
    </lineage>
</organism>
<feature type="compositionally biased region" description="Basic residues" evidence="1">
    <location>
        <begin position="41"/>
        <end position="50"/>
    </location>
</feature>
<sequence length="50" mass="5789">MHVGCIRIDAKQAANSEDQTDQTDEKVRTGRREEGYAGYTRTRKIKLVHR</sequence>
<feature type="compositionally biased region" description="Basic and acidic residues" evidence="1">
    <location>
        <begin position="23"/>
        <end position="35"/>
    </location>
</feature>
<gene>
    <name evidence="2" type="ORF">TWF506_010708</name>
</gene>
<comment type="caution">
    <text evidence="2">The sequence shown here is derived from an EMBL/GenBank/DDBJ whole genome shotgun (WGS) entry which is preliminary data.</text>
</comment>
<accession>A0AAN8NI08</accession>
<keyword evidence="3" id="KW-1185">Reference proteome</keyword>
<dbReference type="EMBL" id="JAVHJM010000008">
    <property type="protein sequence ID" value="KAK6508627.1"/>
    <property type="molecule type" value="Genomic_DNA"/>
</dbReference>
<evidence type="ECO:0000256" key="1">
    <source>
        <dbReference type="SAM" id="MobiDB-lite"/>
    </source>
</evidence>
<reference evidence="2 3" key="1">
    <citation type="submission" date="2019-10" db="EMBL/GenBank/DDBJ databases">
        <authorList>
            <person name="Palmer J.M."/>
        </authorList>
    </citation>
    <scope>NUCLEOTIDE SEQUENCE [LARGE SCALE GENOMIC DNA]</scope>
    <source>
        <strain evidence="2 3">TWF506</strain>
    </source>
</reference>
<proteinExistence type="predicted"/>
<dbReference type="AlphaFoldDB" id="A0AAN8NI08"/>
<dbReference type="Proteomes" id="UP001307849">
    <property type="component" value="Unassembled WGS sequence"/>
</dbReference>
<evidence type="ECO:0000313" key="3">
    <source>
        <dbReference type="Proteomes" id="UP001307849"/>
    </source>
</evidence>
<name>A0AAN8NI08_9PEZI</name>
<feature type="region of interest" description="Disordered" evidence="1">
    <location>
        <begin position="1"/>
        <end position="50"/>
    </location>
</feature>
<protein>
    <submittedName>
        <fullName evidence="2">Uncharacterized protein</fullName>
    </submittedName>
</protein>